<accession>A0A839U2V6</accession>
<dbReference type="AlphaFoldDB" id="A0A839U2V6"/>
<dbReference type="GO" id="GO:0009245">
    <property type="term" value="P:lipid A biosynthetic process"/>
    <property type="evidence" value="ECO:0007669"/>
    <property type="project" value="UniProtKB-KW"/>
</dbReference>
<dbReference type="Pfam" id="PF00892">
    <property type="entry name" value="EamA"/>
    <property type="match status" value="1"/>
</dbReference>
<evidence type="ECO:0000256" key="11">
    <source>
        <dbReference type="SAM" id="Phobius"/>
    </source>
</evidence>
<dbReference type="GO" id="GO:0022857">
    <property type="term" value="F:transmembrane transporter activity"/>
    <property type="evidence" value="ECO:0007669"/>
    <property type="project" value="InterPro"/>
</dbReference>
<evidence type="ECO:0000256" key="1">
    <source>
        <dbReference type="ARBA" id="ARBA00004651"/>
    </source>
</evidence>
<keyword evidence="10 11" id="KW-0472">Membrane</keyword>
<comment type="caution">
    <text evidence="13">The sequence shown here is derived from an EMBL/GenBank/DDBJ whole genome shotgun (WGS) entry which is preliminary data.</text>
</comment>
<evidence type="ECO:0000256" key="7">
    <source>
        <dbReference type="ARBA" id="ARBA00022985"/>
    </source>
</evidence>
<evidence type="ECO:0000256" key="5">
    <source>
        <dbReference type="ARBA" id="ARBA00022556"/>
    </source>
</evidence>
<protein>
    <submittedName>
        <fullName evidence="13">Drug/metabolite transporter (DMT)-like permease</fullName>
    </submittedName>
</protein>
<evidence type="ECO:0000259" key="12">
    <source>
        <dbReference type="Pfam" id="PF00892"/>
    </source>
</evidence>
<keyword evidence="4" id="KW-0997">Cell inner membrane</keyword>
<keyword evidence="2" id="KW-1003">Cell membrane</keyword>
<dbReference type="PANTHER" id="PTHR30561">
    <property type="entry name" value="SMR FAMILY PROTON-DEPENDENT DRUG EFFLUX TRANSPORTER SUGE"/>
    <property type="match status" value="1"/>
</dbReference>
<dbReference type="Gene3D" id="1.10.3730.20">
    <property type="match status" value="1"/>
</dbReference>
<dbReference type="SUPFAM" id="SSF103481">
    <property type="entry name" value="Multidrug resistance efflux transporter EmrE"/>
    <property type="match status" value="1"/>
</dbReference>
<evidence type="ECO:0000256" key="3">
    <source>
        <dbReference type="ARBA" id="ARBA00022516"/>
    </source>
</evidence>
<dbReference type="InterPro" id="IPR000620">
    <property type="entry name" value="EamA_dom"/>
</dbReference>
<dbReference type="RefSeq" id="WP_112532666.1">
    <property type="nucleotide sequence ID" value="NZ_JACHXN010000004.1"/>
</dbReference>
<evidence type="ECO:0000256" key="2">
    <source>
        <dbReference type="ARBA" id="ARBA00022475"/>
    </source>
</evidence>
<gene>
    <name evidence="13" type="ORF">FHS21_001761</name>
</gene>
<evidence type="ECO:0000256" key="8">
    <source>
        <dbReference type="ARBA" id="ARBA00022989"/>
    </source>
</evidence>
<name>A0A839U2V6_9HYPH</name>
<evidence type="ECO:0000313" key="13">
    <source>
        <dbReference type="EMBL" id="MBB3145356.1"/>
    </source>
</evidence>
<evidence type="ECO:0000256" key="9">
    <source>
        <dbReference type="ARBA" id="ARBA00023098"/>
    </source>
</evidence>
<dbReference type="InterPro" id="IPR037185">
    <property type="entry name" value="EmrE-like"/>
</dbReference>
<comment type="subcellular location">
    <subcellularLocation>
        <location evidence="1">Cell membrane</location>
        <topology evidence="1">Multi-pass membrane protein</topology>
    </subcellularLocation>
</comment>
<dbReference type="GO" id="GO:0005886">
    <property type="term" value="C:plasma membrane"/>
    <property type="evidence" value="ECO:0007669"/>
    <property type="project" value="UniProtKB-SubCell"/>
</dbReference>
<dbReference type="Proteomes" id="UP000554520">
    <property type="component" value="Unassembled WGS sequence"/>
</dbReference>
<feature type="domain" description="EamA" evidence="12">
    <location>
        <begin position="34"/>
        <end position="114"/>
    </location>
</feature>
<keyword evidence="3" id="KW-0444">Lipid biosynthesis</keyword>
<feature type="transmembrane region" description="Helical" evidence="11">
    <location>
        <begin position="41"/>
        <end position="60"/>
    </location>
</feature>
<dbReference type="GO" id="GO:0009103">
    <property type="term" value="P:lipopolysaccharide biosynthetic process"/>
    <property type="evidence" value="ECO:0007669"/>
    <property type="project" value="UniProtKB-KW"/>
</dbReference>
<feature type="transmembrane region" description="Helical" evidence="11">
    <location>
        <begin position="7"/>
        <end position="26"/>
    </location>
</feature>
<proteinExistence type="predicted"/>
<feature type="transmembrane region" description="Helical" evidence="11">
    <location>
        <begin position="96"/>
        <end position="114"/>
    </location>
</feature>
<keyword evidence="8 11" id="KW-1133">Transmembrane helix</keyword>
<feature type="transmembrane region" description="Helical" evidence="11">
    <location>
        <begin position="72"/>
        <end position="90"/>
    </location>
</feature>
<keyword evidence="5" id="KW-0441">Lipid A biosynthesis</keyword>
<evidence type="ECO:0000256" key="6">
    <source>
        <dbReference type="ARBA" id="ARBA00022692"/>
    </source>
</evidence>
<keyword evidence="6 11" id="KW-0812">Transmembrane</keyword>
<evidence type="ECO:0000256" key="4">
    <source>
        <dbReference type="ARBA" id="ARBA00022519"/>
    </source>
</evidence>
<keyword evidence="7" id="KW-0448">Lipopolysaccharide biosynthesis</keyword>
<dbReference type="PANTHER" id="PTHR30561:SF9">
    <property type="entry name" value="4-AMINO-4-DEOXY-L-ARABINOSE-PHOSPHOUNDECAPRENOL FLIPPASE SUBUNIT ARNF-RELATED"/>
    <property type="match status" value="1"/>
</dbReference>
<sequence length="141" mass="15536">MNGQRLSWFAIPVLNTLFQIFIKLAADAVSGHASGWFSGSLASPWLLAAIAVEIVCFLIWMQVLSELDLSKAFPLSALSYVLVLLSSWLYFREQIIVLQLIGSALILGGVWLIGTASGRSSPQQNTQQIKFPPVTTMRARR</sequence>
<keyword evidence="9" id="KW-0443">Lipid metabolism</keyword>
<evidence type="ECO:0000256" key="10">
    <source>
        <dbReference type="ARBA" id="ARBA00023136"/>
    </source>
</evidence>
<dbReference type="EMBL" id="JACHXN010000004">
    <property type="protein sequence ID" value="MBB3145356.1"/>
    <property type="molecule type" value="Genomic_DNA"/>
</dbReference>
<organism evidence="13 14">
    <name type="scientific">Phyllobacterium trifolii</name>
    <dbReference type="NCBI Taxonomy" id="300193"/>
    <lineage>
        <taxon>Bacteria</taxon>
        <taxon>Pseudomonadati</taxon>
        <taxon>Pseudomonadota</taxon>
        <taxon>Alphaproteobacteria</taxon>
        <taxon>Hyphomicrobiales</taxon>
        <taxon>Phyllobacteriaceae</taxon>
        <taxon>Phyllobacterium</taxon>
    </lineage>
</organism>
<keyword evidence="14" id="KW-1185">Reference proteome</keyword>
<reference evidence="13 14" key="1">
    <citation type="submission" date="2020-08" db="EMBL/GenBank/DDBJ databases">
        <title>Genomic Encyclopedia of Type Strains, Phase III (KMG-III): the genomes of soil and plant-associated and newly described type strains.</title>
        <authorList>
            <person name="Whitman W."/>
        </authorList>
    </citation>
    <scope>NUCLEOTIDE SEQUENCE [LARGE SCALE GENOMIC DNA]</scope>
    <source>
        <strain evidence="13 14">CECT 7015</strain>
    </source>
</reference>
<dbReference type="InterPro" id="IPR000390">
    <property type="entry name" value="Small_drug/metabolite_transptr"/>
</dbReference>
<evidence type="ECO:0000313" key="14">
    <source>
        <dbReference type="Proteomes" id="UP000554520"/>
    </source>
</evidence>